<protein>
    <submittedName>
        <fullName evidence="2">Uncharacterized protein</fullName>
    </submittedName>
</protein>
<name>A0A1H0LGR4_9PSEU</name>
<feature type="region of interest" description="Disordered" evidence="1">
    <location>
        <begin position="1"/>
        <end position="26"/>
    </location>
</feature>
<dbReference type="AlphaFoldDB" id="A0A1H0LGR4"/>
<accession>A0A1H0LGR4</accession>
<evidence type="ECO:0000313" key="3">
    <source>
        <dbReference type="Proteomes" id="UP000199691"/>
    </source>
</evidence>
<sequence>MGTARPWPPTATHQGFRAGGRHLRPHRPEDEVFLPRRVPHSHRITSESADLLLFSTPGGPEKMFRHACRDLRAPRPDGFEIPLSLLAEAAEISGNVVLGPPR</sequence>
<evidence type="ECO:0000313" key="2">
    <source>
        <dbReference type="EMBL" id="SDO67322.1"/>
    </source>
</evidence>
<dbReference type="STRING" id="641025.SAMN05421507_103313"/>
<proteinExistence type="predicted"/>
<dbReference type="Proteomes" id="UP000199691">
    <property type="component" value="Unassembled WGS sequence"/>
</dbReference>
<dbReference type="InterPro" id="IPR014710">
    <property type="entry name" value="RmlC-like_jellyroll"/>
</dbReference>
<dbReference type="Gene3D" id="2.60.120.10">
    <property type="entry name" value="Jelly Rolls"/>
    <property type="match status" value="1"/>
</dbReference>
<keyword evidence="3" id="KW-1185">Reference proteome</keyword>
<organism evidence="2 3">
    <name type="scientific">Lentzea jiangxiensis</name>
    <dbReference type="NCBI Taxonomy" id="641025"/>
    <lineage>
        <taxon>Bacteria</taxon>
        <taxon>Bacillati</taxon>
        <taxon>Actinomycetota</taxon>
        <taxon>Actinomycetes</taxon>
        <taxon>Pseudonocardiales</taxon>
        <taxon>Pseudonocardiaceae</taxon>
        <taxon>Lentzea</taxon>
    </lineage>
</organism>
<gene>
    <name evidence="2" type="ORF">SAMN05421507_103313</name>
</gene>
<dbReference type="EMBL" id="FNIX01000003">
    <property type="protein sequence ID" value="SDO67322.1"/>
    <property type="molecule type" value="Genomic_DNA"/>
</dbReference>
<reference evidence="3" key="1">
    <citation type="submission" date="2016-10" db="EMBL/GenBank/DDBJ databases">
        <authorList>
            <person name="Varghese N."/>
            <person name="Submissions S."/>
        </authorList>
    </citation>
    <scope>NUCLEOTIDE SEQUENCE [LARGE SCALE GENOMIC DNA]</scope>
    <source>
        <strain evidence="3">CGMCC 4.6609</strain>
    </source>
</reference>
<evidence type="ECO:0000256" key="1">
    <source>
        <dbReference type="SAM" id="MobiDB-lite"/>
    </source>
</evidence>
<dbReference type="RefSeq" id="WP_176959713.1">
    <property type="nucleotide sequence ID" value="NZ_FNIX01000003.1"/>
</dbReference>